<dbReference type="GO" id="GO:0016874">
    <property type="term" value="F:ligase activity"/>
    <property type="evidence" value="ECO:0007669"/>
    <property type="project" value="UniProtKB-KW"/>
</dbReference>
<dbReference type="InterPro" id="IPR035684">
    <property type="entry name" value="ArgRS_core"/>
</dbReference>
<dbReference type="HAMAP" id="MF_00123">
    <property type="entry name" value="Arg_tRNA_synth"/>
    <property type="match status" value="1"/>
</dbReference>
<reference evidence="13" key="1">
    <citation type="journal article" date="2019" name="Int. J. Syst. Evol. Microbiol.">
        <title>The Global Catalogue of Microorganisms (GCM) 10K type strain sequencing project: providing services to taxonomists for standard genome sequencing and annotation.</title>
        <authorList>
            <consortium name="The Broad Institute Genomics Platform"/>
            <consortium name="The Broad Institute Genome Sequencing Center for Infectious Disease"/>
            <person name="Wu L."/>
            <person name="Ma J."/>
        </authorList>
    </citation>
    <scope>NUCLEOTIDE SEQUENCE [LARGE SCALE GENOMIC DNA]</scope>
    <source>
        <strain evidence="13">CCM 8653</strain>
    </source>
</reference>
<proteinExistence type="inferred from homology"/>
<comment type="subcellular location">
    <subcellularLocation>
        <location evidence="9">Cytoplasm</location>
    </subcellularLocation>
</comment>
<keyword evidence="4 9" id="KW-0547">Nucleotide-binding</keyword>
<comment type="caution">
    <text evidence="12">The sequence shown here is derived from an EMBL/GenBank/DDBJ whole genome shotgun (WGS) entry which is preliminary data.</text>
</comment>
<feature type="domain" description="Arginyl tRNA synthetase N-terminal" evidence="11">
    <location>
        <begin position="4"/>
        <end position="95"/>
    </location>
</feature>
<evidence type="ECO:0000256" key="3">
    <source>
        <dbReference type="ARBA" id="ARBA00022598"/>
    </source>
</evidence>
<comment type="catalytic activity">
    <reaction evidence="8 9">
        <text>tRNA(Arg) + L-arginine + ATP = L-arginyl-tRNA(Arg) + AMP + diphosphate</text>
        <dbReference type="Rhea" id="RHEA:20301"/>
        <dbReference type="Rhea" id="RHEA-COMP:9658"/>
        <dbReference type="Rhea" id="RHEA-COMP:9673"/>
        <dbReference type="ChEBI" id="CHEBI:30616"/>
        <dbReference type="ChEBI" id="CHEBI:32682"/>
        <dbReference type="ChEBI" id="CHEBI:33019"/>
        <dbReference type="ChEBI" id="CHEBI:78442"/>
        <dbReference type="ChEBI" id="CHEBI:78513"/>
        <dbReference type="ChEBI" id="CHEBI:456215"/>
        <dbReference type="EC" id="6.1.1.19"/>
    </reaction>
</comment>
<dbReference type="SUPFAM" id="SSF47323">
    <property type="entry name" value="Anticodon-binding domain of a subclass of class I aminoacyl-tRNA synthetases"/>
    <property type="match status" value="1"/>
</dbReference>
<dbReference type="Proteomes" id="UP000632535">
    <property type="component" value="Unassembled WGS sequence"/>
</dbReference>
<evidence type="ECO:0000256" key="4">
    <source>
        <dbReference type="ARBA" id="ARBA00022741"/>
    </source>
</evidence>
<dbReference type="InterPro" id="IPR001412">
    <property type="entry name" value="aa-tRNA-synth_I_CS"/>
</dbReference>
<dbReference type="EMBL" id="BMDG01000007">
    <property type="protein sequence ID" value="GGI08808.1"/>
    <property type="molecule type" value="Genomic_DNA"/>
</dbReference>
<dbReference type="InterPro" id="IPR005148">
    <property type="entry name" value="Arg-tRNA-synth_N"/>
</dbReference>
<evidence type="ECO:0000259" key="10">
    <source>
        <dbReference type="SMART" id="SM00836"/>
    </source>
</evidence>
<dbReference type="InterPro" id="IPR014729">
    <property type="entry name" value="Rossmann-like_a/b/a_fold"/>
</dbReference>
<evidence type="ECO:0000256" key="1">
    <source>
        <dbReference type="ARBA" id="ARBA00005594"/>
    </source>
</evidence>
<protein>
    <recommendedName>
        <fullName evidence="9">Arginine--tRNA ligase</fullName>
        <ecNumber evidence="9">6.1.1.19</ecNumber>
    </recommendedName>
    <alternativeName>
        <fullName evidence="9">Arginyl-tRNA synthetase</fullName>
        <shortName evidence="9">ArgRS</shortName>
    </alternativeName>
</protein>
<dbReference type="PRINTS" id="PR01038">
    <property type="entry name" value="TRNASYNTHARG"/>
</dbReference>
<evidence type="ECO:0000313" key="12">
    <source>
        <dbReference type="EMBL" id="GGI08808.1"/>
    </source>
</evidence>
<dbReference type="Pfam" id="PF03485">
    <property type="entry name" value="Arg_tRNA_synt_N"/>
    <property type="match status" value="1"/>
</dbReference>
<keyword evidence="3 9" id="KW-0436">Ligase</keyword>
<evidence type="ECO:0000313" key="13">
    <source>
        <dbReference type="Proteomes" id="UP000632535"/>
    </source>
</evidence>
<evidence type="ECO:0000256" key="7">
    <source>
        <dbReference type="ARBA" id="ARBA00023146"/>
    </source>
</evidence>
<dbReference type="Gene3D" id="3.40.50.620">
    <property type="entry name" value="HUPs"/>
    <property type="match status" value="1"/>
</dbReference>
<evidence type="ECO:0000256" key="6">
    <source>
        <dbReference type="ARBA" id="ARBA00022917"/>
    </source>
</evidence>
<dbReference type="Gene3D" id="1.10.730.10">
    <property type="entry name" value="Isoleucyl-tRNA Synthetase, Domain 1"/>
    <property type="match status" value="1"/>
</dbReference>
<dbReference type="InterPro" id="IPR036695">
    <property type="entry name" value="Arg-tRNA-synth_N_sf"/>
</dbReference>
<evidence type="ECO:0000256" key="5">
    <source>
        <dbReference type="ARBA" id="ARBA00022840"/>
    </source>
</evidence>
<name>A0ABQ2B6F9_9MICO</name>
<keyword evidence="6 9" id="KW-0648">Protein biosynthesis</keyword>
<evidence type="ECO:0000256" key="8">
    <source>
        <dbReference type="ARBA" id="ARBA00049339"/>
    </source>
</evidence>
<feature type="domain" description="DALR anticodon binding" evidence="10">
    <location>
        <begin position="428"/>
        <end position="555"/>
    </location>
</feature>
<keyword evidence="5 9" id="KW-0067">ATP-binding</keyword>
<comment type="subunit">
    <text evidence="9">Monomer.</text>
</comment>
<dbReference type="NCBIfam" id="TIGR00456">
    <property type="entry name" value="argS"/>
    <property type="match status" value="1"/>
</dbReference>
<dbReference type="RefSeq" id="WP_188523851.1">
    <property type="nucleotide sequence ID" value="NZ_BMDG01000007.1"/>
</dbReference>
<keyword evidence="2 9" id="KW-0963">Cytoplasm</keyword>
<evidence type="ECO:0000259" key="11">
    <source>
        <dbReference type="SMART" id="SM01016"/>
    </source>
</evidence>
<gene>
    <name evidence="9 12" type="primary">argS</name>
    <name evidence="12" type="ORF">GCM10007368_23020</name>
</gene>
<feature type="short sequence motif" description="'HIGH' region" evidence="9">
    <location>
        <begin position="132"/>
        <end position="142"/>
    </location>
</feature>
<comment type="similarity">
    <text evidence="1 9">Belongs to the class-I aminoacyl-tRNA synthetase family.</text>
</comment>
<dbReference type="CDD" id="cd00671">
    <property type="entry name" value="ArgRS_core"/>
    <property type="match status" value="1"/>
</dbReference>
<dbReference type="SUPFAM" id="SSF52374">
    <property type="entry name" value="Nucleotidylyl transferase"/>
    <property type="match status" value="1"/>
</dbReference>
<dbReference type="EC" id="6.1.1.19" evidence="9"/>
<dbReference type="InterPro" id="IPR001278">
    <property type="entry name" value="Arg-tRNA-ligase"/>
</dbReference>
<dbReference type="PROSITE" id="PS00178">
    <property type="entry name" value="AA_TRNA_LIGASE_I"/>
    <property type="match status" value="1"/>
</dbReference>
<dbReference type="InterPro" id="IPR009080">
    <property type="entry name" value="tRNAsynth_Ia_anticodon-bd"/>
</dbReference>
<dbReference type="Pfam" id="PF05746">
    <property type="entry name" value="DALR_1"/>
    <property type="match status" value="1"/>
</dbReference>
<dbReference type="SMART" id="SM01016">
    <property type="entry name" value="Arg_tRNA_synt_N"/>
    <property type="match status" value="1"/>
</dbReference>
<dbReference type="SUPFAM" id="SSF55190">
    <property type="entry name" value="Arginyl-tRNA synthetase (ArgRS), N-terminal 'additional' domain"/>
    <property type="match status" value="1"/>
</dbReference>
<dbReference type="PANTHER" id="PTHR11956:SF5">
    <property type="entry name" value="ARGININE--TRNA LIGASE, CYTOPLASMIC"/>
    <property type="match status" value="1"/>
</dbReference>
<dbReference type="PANTHER" id="PTHR11956">
    <property type="entry name" value="ARGINYL-TRNA SYNTHETASE"/>
    <property type="match status" value="1"/>
</dbReference>
<keyword evidence="7 9" id="KW-0030">Aminoacyl-tRNA synthetase</keyword>
<dbReference type="InterPro" id="IPR008909">
    <property type="entry name" value="DALR_anticod-bd"/>
</dbReference>
<evidence type="ECO:0000256" key="2">
    <source>
        <dbReference type="ARBA" id="ARBA00022490"/>
    </source>
</evidence>
<accession>A0ABQ2B6F9</accession>
<sequence length="555" mass="60299">MTPDELSQALSAALAAAVADGTLALPADAVPATVHVERPRQREHGDWATNVALQLAKKAGAPPRAIAEDLAARIQATPGVKSADVAGPGFLNITLDAAAAGELARTVVTAGADYGRTDTLAGQVHDLEFISANPTGPLHIGHTRWAALGDALARIMRAAGADVTAEYYINDAGAQMDKFGLSVLARAKGEDVPEGGYPGEYVAERAAEVLEQRPDLLDLPEDEAATVARELGYQAQLAAIRRTLEVFGVHFDVWFSERTLHEAGAVDQAVARLREQGHVFDVDGAVWLRTTDFGDDKDRVMIRANGEPTYFAADAAYYLSKKDRGFPGKIYLLGADHHGYINRLKAIAACAGDDPEQNIEVLIGQLVNIAGQRMGKRRGNALYMDELIEWLGSDALRYSLARFPADTPLSLSGEEMLKQSNDNPVFYVQYAHSRTCAVDRNAADRAVSRTREDGADAFDPALLTHETEAALVGRLTEFPRIVGQAAELREPHRVARYLESLAADYHKWYSECRVTPYPDEEVTDTHRTRLWLNDAVRQVLANGLDLLGVSAPERM</sequence>
<organism evidence="12 13">
    <name type="scientific">Isoptericola cucumis</name>
    <dbReference type="NCBI Taxonomy" id="1776856"/>
    <lineage>
        <taxon>Bacteria</taxon>
        <taxon>Bacillati</taxon>
        <taxon>Actinomycetota</taxon>
        <taxon>Actinomycetes</taxon>
        <taxon>Micrococcales</taxon>
        <taxon>Promicromonosporaceae</taxon>
        <taxon>Isoptericola</taxon>
    </lineage>
</organism>
<keyword evidence="13" id="KW-1185">Reference proteome</keyword>
<dbReference type="Gene3D" id="3.30.1360.70">
    <property type="entry name" value="Arginyl tRNA synthetase N-terminal domain"/>
    <property type="match status" value="1"/>
</dbReference>
<evidence type="ECO:0000256" key="9">
    <source>
        <dbReference type="HAMAP-Rule" id="MF_00123"/>
    </source>
</evidence>
<dbReference type="SMART" id="SM00836">
    <property type="entry name" value="DALR_1"/>
    <property type="match status" value="1"/>
</dbReference>